<dbReference type="CTD" id="36346420"/>
<proteinExistence type="predicted"/>
<evidence type="ECO:0000313" key="1">
    <source>
        <dbReference type="EMBL" id="EUB54442.1"/>
    </source>
</evidence>
<comment type="caution">
    <text evidence="1">The sequence shown here is derived from an EMBL/GenBank/DDBJ whole genome shotgun (WGS) entry which is preliminary data.</text>
</comment>
<protein>
    <submittedName>
        <fullName evidence="1">Uncharacterized protein</fullName>
    </submittedName>
</protein>
<sequence>MVLRPGMNAPWVDLSSENLVLLLVKASPHIPGLLHSLFGNSGKLSDKGLFFLVDDELDQGSTAFFHLARGQLLALEFTLSDETALSAGTAQLRHQSPV</sequence>
<reference evidence="1 2" key="1">
    <citation type="journal article" date="2013" name="Nat. Genet.">
        <title>The genome of the hydatid tapeworm Echinococcus granulosus.</title>
        <authorList>
            <person name="Zheng H."/>
            <person name="Zhang W."/>
            <person name="Zhang L."/>
            <person name="Zhang Z."/>
            <person name="Li J."/>
            <person name="Lu G."/>
            <person name="Zhu Y."/>
            <person name="Wang Y."/>
            <person name="Huang Y."/>
            <person name="Liu J."/>
            <person name="Kang H."/>
            <person name="Chen J."/>
            <person name="Wang L."/>
            <person name="Chen A."/>
            <person name="Yu S."/>
            <person name="Gao Z."/>
            <person name="Jin L."/>
            <person name="Gu W."/>
            <person name="Wang Z."/>
            <person name="Zhao L."/>
            <person name="Shi B."/>
            <person name="Wen H."/>
            <person name="Lin R."/>
            <person name="Jones M.K."/>
            <person name="Brejova B."/>
            <person name="Vinar T."/>
            <person name="Zhao G."/>
            <person name="McManus D.P."/>
            <person name="Chen Z."/>
            <person name="Zhou Y."/>
            <person name="Wang S."/>
        </authorList>
    </citation>
    <scope>NUCLEOTIDE SEQUENCE [LARGE SCALE GENOMIC DNA]</scope>
</reference>
<dbReference type="KEGG" id="egl:EGR_10705"/>
<dbReference type="RefSeq" id="XP_024345638.1">
    <property type="nucleotide sequence ID" value="XM_024499954.1"/>
</dbReference>
<organism evidence="1 2">
    <name type="scientific">Echinococcus granulosus</name>
    <name type="common">Hydatid tapeworm</name>
    <dbReference type="NCBI Taxonomy" id="6210"/>
    <lineage>
        <taxon>Eukaryota</taxon>
        <taxon>Metazoa</taxon>
        <taxon>Spiralia</taxon>
        <taxon>Lophotrochozoa</taxon>
        <taxon>Platyhelminthes</taxon>
        <taxon>Cestoda</taxon>
        <taxon>Eucestoda</taxon>
        <taxon>Cyclophyllidea</taxon>
        <taxon>Taeniidae</taxon>
        <taxon>Echinococcus</taxon>
        <taxon>Echinococcus granulosus group</taxon>
    </lineage>
</organism>
<evidence type="ECO:0000313" key="2">
    <source>
        <dbReference type="Proteomes" id="UP000019149"/>
    </source>
</evidence>
<gene>
    <name evidence="1" type="ORF">EGR_10705</name>
</gene>
<dbReference type="GeneID" id="36346420"/>
<dbReference type="EMBL" id="APAU02000255">
    <property type="protein sequence ID" value="EUB54442.1"/>
    <property type="molecule type" value="Genomic_DNA"/>
</dbReference>
<dbReference type="Proteomes" id="UP000019149">
    <property type="component" value="Unassembled WGS sequence"/>
</dbReference>
<accession>W6U7V1</accession>
<dbReference type="AlphaFoldDB" id="W6U7V1"/>
<name>W6U7V1_ECHGR</name>
<keyword evidence="2" id="KW-1185">Reference proteome</keyword>